<dbReference type="CDD" id="cd02961">
    <property type="entry name" value="PDI_a_family"/>
    <property type="match status" value="1"/>
</dbReference>
<dbReference type="Pfam" id="PF00085">
    <property type="entry name" value="Thioredoxin"/>
    <property type="match status" value="1"/>
</dbReference>
<evidence type="ECO:0000256" key="1">
    <source>
        <dbReference type="SAM" id="MobiDB-lite"/>
    </source>
</evidence>
<dbReference type="PROSITE" id="PS00194">
    <property type="entry name" value="THIOREDOXIN_1"/>
    <property type="match status" value="1"/>
</dbReference>
<dbReference type="InterPro" id="IPR013766">
    <property type="entry name" value="Thioredoxin_domain"/>
</dbReference>
<sequence>MANKKRYATKKRKLTRRDRVSTAGKILPPLDVRSSSAMGEFVKRITSGPLTIVMVYADWCGHCHHMMPHFDAAANNPNRTINAVKINETMVDNMNKSIKNNINASASPIKVDGYPSIMLMDKNGNKVTDIEAVKSTEAMEKVMNQAGPLSEEAGLADLPKWNENTNKSFNIVSRKNETVFPTTMSAEEKEAKAASALESVHSYEPNKPNFIADNQADKPLPVVAPPQPYVTKGGNRRGKQAKGLYHYMASTPYRLAPTGALFSTIRRMMSCKKNRHASHKRK</sequence>
<dbReference type="InterPro" id="IPR017937">
    <property type="entry name" value="Thioredoxin_CS"/>
</dbReference>
<feature type="region of interest" description="Disordered" evidence="1">
    <location>
        <begin position="1"/>
        <end position="22"/>
    </location>
</feature>
<evidence type="ECO:0000313" key="3">
    <source>
        <dbReference type="EMBL" id="QHT92429.1"/>
    </source>
</evidence>
<protein>
    <recommendedName>
        <fullName evidence="2">Thioredoxin domain-containing protein</fullName>
    </recommendedName>
</protein>
<accession>A0A6C0II07</accession>
<feature type="domain" description="Thioredoxin" evidence="2">
    <location>
        <begin position="21"/>
        <end position="148"/>
    </location>
</feature>
<dbReference type="SUPFAM" id="SSF52833">
    <property type="entry name" value="Thioredoxin-like"/>
    <property type="match status" value="1"/>
</dbReference>
<dbReference type="EMBL" id="MN740184">
    <property type="protein sequence ID" value="QHT92429.1"/>
    <property type="molecule type" value="Genomic_DNA"/>
</dbReference>
<evidence type="ECO:0000259" key="2">
    <source>
        <dbReference type="PROSITE" id="PS51352"/>
    </source>
</evidence>
<feature type="compositionally biased region" description="Basic residues" evidence="1">
    <location>
        <begin position="1"/>
        <end position="16"/>
    </location>
</feature>
<reference evidence="3" key="1">
    <citation type="journal article" date="2020" name="Nature">
        <title>Giant virus diversity and host interactions through global metagenomics.</title>
        <authorList>
            <person name="Schulz F."/>
            <person name="Roux S."/>
            <person name="Paez-Espino D."/>
            <person name="Jungbluth S."/>
            <person name="Walsh D.A."/>
            <person name="Denef V.J."/>
            <person name="McMahon K.D."/>
            <person name="Konstantinidis K.T."/>
            <person name="Eloe-Fadrosh E.A."/>
            <person name="Kyrpides N.C."/>
            <person name="Woyke T."/>
        </authorList>
    </citation>
    <scope>NUCLEOTIDE SEQUENCE</scope>
    <source>
        <strain evidence="3">GVMAG-M-3300023184-88</strain>
    </source>
</reference>
<organism evidence="3">
    <name type="scientific">viral metagenome</name>
    <dbReference type="NCBI Taxonomy" id="1070528"/>
    <lineage>
        <taxon>unclassified sequences</taxon>
        <taxon>metagenomes</taxon>
        <taxon>organismal metagenomes</taxon>
    </lineage>
</organism>
<name>A0A6C0II07_9ZZZZ</name>
<proteinExistence type="predicted"/>
<dbReference type="Gene3D" id="3.40.30.10">
    <property type="entry name" value="Glutaredoxin"/>
    <property type="match status" value="1"/>
</dbReference>
<dbReference type="PROSITE" id="PS51352">
    <property type="entry name" value="THIOREDOXIN_2"/>
    <property type="match status" value="1"/>
</dbReference>
<dbReference type="InterPro" id="IPR036249">
    <property type="entry name" value="Thioredoxin-like_sf"/>
</dbReference>
<dbReference type="AlphaFoldDB" id="A0A6C0II07"/>